<dbReference type="PANTHER" id="PTHR10491:SF4">
    <property type="entry name" value="METHIONINE ADENOSYLTRANSFERASE 2 SUBUNIT BETA"/>
    <property type="match status" value="1"/>
</dbReference>
<accession>A0A537LQU5</accession>
<comment type="similarity">
    <text evidence="1 2">Belongs to the dTDP-4-dehydrorhamnose reductase family.</text>
</comment>
<evidence type="ECO:0000313" key="4">
    <source>
        <dbReference type="EMBL" id="TMJ10394.1"/>
    </source>
</evidence>
<reference evidence="4 5" key="1">
    <citation type="journal article" date="2019" name="Nat. Microbiol.">
        <title>Mediterranean grassland soil C-N compound turnover is dependent on rainfall and depth, and is mediated by genomically divergent microorganisms.</title>
        <authorList>
            <person name="Diamond S."/>
            <person name="Andeer P.F."/>
            <person name="Li Z."/>
            <person name="Crits-Christoph A."/>
            <person name="Burstein D."/>
            <person name="Anantharaman K."/>
            <person name="Lane K.R."/>
            <person name="Thomas B.C."/>
            <person name="Pan C."/>
            <person name="Northen T.R."/>
            <person name="Banfield J.F."/>
        </authorList>
    </citation>
    <scope>NUCLEOTIDE SEQUENCE [LARGE SCALE GENOMIC DNA]</scope>
    <source>
        <strain evidence="4">NP_2</strain>
    </source>
</reference>
<comment type="pathway">
    <text evidence="2">Carbohydrate biosynthesis; dTDP-L-rhamnose biosynthesis.</text>
</comment>
<evidence type="ECO:0000259" key="3">
    <source>
        <dbReference type="Pfam" id="PF04321"/>
    </source>
</evidence>
<dbReference type="Gene3D" id="3.90.25.10">
    <property type="entry name" value="UDP-galactose 4-epimerase, domain 1"/>
    <property type="match status" value="1"/>
</dbReference>
<dbReference type="InterPro" id="IPR036291">
    <property type="entry name" value="NAD(P)-bd_dom_sf"/>
</dbReference>
<comment type="caution">
    <text evidence="4">The sequence shown here is derived from an EMBL/GenBank/DDBJ whole genome shotgun (WGS) entry which is preliminary data.</text>
</comment>
<dbReference type="EC" id="1.1.1.133" evidence="2"/>
<dbReference type="PANTHER" id="PTHR10491">
    <property type="entry name" value="DTDP-4-DEHYDRORHAMNOSE REDUCTASE"/>
    <property type="match status" value="1"/>
</dbReference>
<dbReference type="AlphaFoldDB" id="A0A537LQU5"/>
<keyword evidence="2 4" id="KW-0560">Oxidoreductase</keyword>
<protein>
    <recommendedName>
        <fullName evidence="2">dTDP-4-dehydrorhamnose reductase</fullName>
        <ecNumber evidence="2">1.1.1.133</ecNumber>
    </recommendedName>
</protein>
<feature type="domain" description="RmlD-like substrate binding" evidence="3">
    <location>
        <begin position="1"/>
        <end position="283"/>
    </location>
</feature>
<dbReference type="SUPFAM" id="SSF51735">
    <property type="entry name" value="NAD(P)-binding Rossmann-fold domains"/>
    <property type="match status" value="1"/>
</dbReference>
<dbReference type="NCBIfam" id="TIGR01214">
    <property type="entry name" value="rmlD"/>
    <property type="match status" value="1"/>
</dbReference>
<dbReference type="InterPro" id="IPR029903">
    <property type="entry name" value="RmlD-like-bd"/>
</dbReference>
<dbReference type="Proteomes" id="UP000318661">
    <property type="component" value="Unassembled WGS sequence"/>
</dbReference>
<gene>
    <name evidence="4" type="primary">rfbD</name>
    <name evidence="4" type="ORF">E6G99_00720</name>
</gene>
<dbReference type="CDD" id="cd05254">
    <property type="entry name" value="dTDP_HR_like_SDR_e"/>
    <property type="match status" value="1"/>
</dbReference>
<name>A0A537LQU5_9BACT</name>
<keyword evidence="2" id="KW-0521">NADP</keyword>
<evidence type="ECO:0000256" key="1">
    <source>
        <dbReference type="ARBA" id="ARBA00010944"/>
    </source>
</evidence>
<dbReference type="GO" id="GO:0019305">
    <property type="term" value="P:dTDP-rhamnose biosynthetic process"/>
    <property type="evidence" value="ECO:0007669"/>
    <property type="project" value="UniProtKB-UniPathway"/>
</dbReference>
<evidence type="ECO:0000313" key="5">
    <source>
        <dbReference type="Proteomes" id="UP000318661"/>
    </source>
</evidence>
<sequence length="289" mass="31214">MRVTVIGSGGQLGSDLVAALRDTEGYQVTALTRDDIDVTNPDSVRTALQHARSDIVVNCAAFVRVDDCEDHPETAFLVNAVGALYVARGCRESNALCVYISTDYVFDGQKGAPYTEEDCPRPLNVYGASKLAGETLVQQACPRSLVVRLASVFGSTGARSKGGNFVEAIIAKAQRADPIRVVDDIRMSPTYSRDAASGLEALLRREITGVIHLTNSGACTWYEFARAVLDYAGAKATLEAVSSHQDGARARRPKDSTLGSARLLALHVDRPRPWQEALRAYLIETGRAR</sequence>
<evidence type="ECO:0000256" key="2">
    <source>
        <dbReference type="RuleBase" id="RU364082"/>
    </source>
</evidence>
<comment type="function">
    <text evidence="2">Catalyzes the reduction of dTDP-6-deoxy-L-lyxo-4-hexulose to yield dTDP-L-rhamnose.</text>
</comment>
<organism evidence="4 5">
    <name type="scientific">Candidatus Segetimicrobium genomatis</name>
    <dbReference type="NCBI Taxonomy" id="2569760"/>
    <lineage>
        <taxon>Bacteria</taxon>
        <taxon>Bacillati</taxon>
        <taxon>Candidatus Sysuimicrobiota</taxon>
        <taxon>Candidatus Sysuimicrobiia</taxon>
        <taxon>Candidatus Sysuimicrobiales</taxon>
        <taxon>Candidatus Segetimicrobiaceae</taxon>
        <taxon>Candidatus Segetimicrobium</taxon>
    </lineage>
</organism>
<dbReference type="Gene3D" id="3.40.50.720">
    <property type="entry name" value="NAD(P)-binding Rossmann-like Domain"/>
    <property type="match status" value="1"/>
</dbReference>
<proteinExistence type="inferred from homology"/>
<dbReference type="Pfam" id="PF04321">
    <property type="entry name" value="RmlD_sub_bind"/>
    <property type="match status" value="1"/>
</dbReference>
<dbReference type="UniPathway" id="UPA00124"/>
<dbReference type="InterPro" id="IPR005913">
    <property type="entry name" value="dTDP_dehydrorham_reduct"/>
</dbReference>
<dbReference type="EMBL" id="VBAJ01000013">
    <property type="protein sequence ID" value="TMJ10394.1"/>
    <property type="molecule type" value="Genomic_DNA"/>
</dbReference>
<dbReference type="GO" id="GO:0008831">
    <property type="term" value="F:dTDP-4-dehydrorhamnose reductase activity"/>
    <property type="evidence" value="ECO:0007669"/>
    <property type="project" value="UniProtKB-EC"/>
</dbReference>